<dbReference type="InterPro" id="IPR001451">
    <property type="entry name" value="Hexapep"/>
</dbReference>
<keyword evidence="2" id="KW-1185">Reference proteome</keyword>
<dbReference type="RefSeq" id="WP_057181269.1">
    <property type="nucleotide sequence ID" value="NZ_BDQM01000022.1"/>
</dbReference>
<dbReference type="Proteomes" id="UP000197068">
    <property type="component" value="Unassembled WGS sequence"/>
</dbReference>
<dbReference type="Pfam" id="PF00132">
    <property type="entry name" value="Hexapep"/>
    <property type="match status" value="1"/>
</dbReference>
<gene>
    <name evidence="1" type="ORF">MTCD1_02587</name>
</gene>
<evidence type="ECO:0008006" key="3">
    <source>
        <dbReference type="Google" id="ProtNLM"/>
    </source>
</evidence>
<dbReference type="InterPro" id="IPR011004">
    <property type="entry name" value="Trimer_LpxA-like_sf"/>
</dbReference>
<protein>
    <recommendedName>
        <fullName evidence="3">Acetyltransferase</fullName>
    </recommendedName>
</protein>
<evidence type="ECO:0000313" key="1">
    <source>
        <dbReference type="EMBL" id="GAW96964.1"/>
    </source>
</evidence>
<dbReference type="CDD" id="cd04647">
    <property type="entry name" value="LbH_MAT_like"/>
    <property type="match status" value="1"/>
</dbReference>
<evidence type="ECO:0000313" key="2">
    <source>
        <dbReference type="Proteomes" id="UP000197068"/>
    </source>
</evidence>
<name>A0ABQ0MX64_9GAMM</name>
<dbReference type="InterPro" id="IPR051159">
    <property type="entry name" value="Hexapeptide_acetyltransf"/>
</dbReference>
<dbReference type="SUPFAM" id="SSF51161">
    <property type="entry name" value="Trimeric LpxA-like enzymes"/>
    <property type="match status" value="1"/>
</dbReference>
<comment type="caution">
    <text evidence="1">The sequence shown here is derived from an EMBL/GenBank/DDBJ whole genome shotgun (WGS) entry which is preliminary data.</text>
</comment>
<accession>A0ABQ0MX64</accession>
<organism evidence="1 2">
    <name type="scientific">Colwellia marinimaniae</name>
    <dbReference type="NCBI Taxonomy" id="1513592"/>
    <lineage>
        <taxon>Bacteria</taxon>
        <taxon>Pseudomonadati</taxon>
        <taxon>Pseudomonadota</taxon>
        <taxon>Gammaproteobacteria</taxon>
        <taxon>Alteromonadales</taxon>
        <taxon>Colwelliaceae</taxon>
        <taxon>Colwellia</taxon>
    </lineage>
</organism>
<reference evidence="1 2" key="1">
    <citation type="submission" date="2017-06" db="EMBL/GenBank/DDBJ databases">
        <title>Whole Genome Sequences of Colwellia marinimaniae MTCD1.</title>
        <authorList>
            <person name="Kusumoto H."/>
            <person name="Inoue M."/>
            <person name="Tanikawa K."/>
            <person name="Maeji H."/>
            <person name="Cameron J.H."/>
            <person name="Bartlett D.H."/>
        </authorList>
    </citation>
    <scope>NUCLEOTIDE SEQUENCE [LARGE SCALE GENOMIC DNA]</scope>
    <source>
        <strain evidence="1 2">MTCD1</strain>
    </source>
</reference>
<dbReference type="PANTHER" id="PTHR23416:SF78">
    <property type="entry name" value="LIPOPOLYSACCHARIDE BIOSYNTHESIS O-ACETYL TRANSFERASE WBBJ-RELATED"/>
    <property type="match status" value="1"/>
</dbReference>
<dbReference type="Gene3D" id="2.160.10.10">
    <property type="entry name" value="Hexapeptide repeat proteins"/>
    <property type="match status" value="1"/>
</dbReference>
<sequence>MIKSMLKFAVLKIKGRTIVFDKQVRDVDLISLSFRQTICVLRGLLFLRKLVSLGTSVQVLTKYKAFFGRGVSIGSYSTIDAMGENGFYIGAGSSIGSFSLLKVSGTLTSIGKGIKIGCNVGIGDFAHIGGAGGVIIGDDTIAGAYLSIHPENHVFSDTNELIRNQGVTRKGIEIGKNCWIGAKVTILDGSIVGNGCVIAAGAVVNGIFPNNVVIGGVPAKILKEINNVK</sequence>
<dbReference type="EMBL" id="BDQM01000022">
    <property type="protein sequence ID" value="GAW96964.1"/>
    <property type="molecule type" value="Genomic_DNA"/>
</dbReference>
<proteinExistence type="predicted"/>
<dbReference type="PANTHER" id="PTHR23416">
    <property type="entry name" value="SIALIC ACID SYNTHASE-RELATED"/>
    <property type="match status" value="1"/>
</dbReference>